<dbReference type="Proteomes" id="UP001172673">
    <property type="component" value="Unassembled WGS sequence"/>
</dbReference>
<protein>
    <submittedName>
        <fullName evidence="2">Uncharacterized protein</fullName>
    </submittedName>
</protein>
<feature type="region of interest" description="Disordered" evidence="1">
    <location>
        <begin position="574"/>
        <end position="645"/>
    </location>
</feature>
<feature type="compositionally biased region" description="Acidic residues" evidence="1">
    <location>
        <begin position="587"/>
        <end position="599"/>
    </location>
</feature>
<gene>
    <name evidence="2" type="ORF">H2200_010187</name>
</gene>
<sequence length="703" mass="75344">MFGNNYSHVHTGDLDDYDEEEIMFGDDDNFFAAAGLGRSARRIMSSDPTGGFGAYLASRDRANGKTFRDRLSGKCAKAGKKSSARRGRTYRGVTKPLKSVTSNAMHNAVFPNMRVPVYMRKSNGKKNHSASEAMGGSGRGISTNSRGENLPVMSVQCPMPGGTSVTVQTDPVEKVSWGPAARIEATGHAKDLVKQLREAAKISKTKIKAKAKAKEDEGGEAEDEGKSESVNSSAAKEFTGAGGQGDSVVPEGLTVHCIQENVTPETSSPADTEAATDNLSKSARRGFRAPPATPGDVVLLKSPYSDAAMSMPTLPTMHHIADTKLVENFRLLHAKDPEAFENMTREIKQGLIDAKIKRGGLSFLLREEYTVELASREGAEIAEKWAKGQGKNREHPGLRSRGNSLNSQPSTGSLRIRGGDMGEPAATTVSTSDIDPHRILEHFVRQVPNPSPASLVAEGDHGIIIPPLNLQASVAEEPTTVKPAAKETKKNSKDDTKSKLSVKEIKKALSRLNIAENVTKVTTYGSVRHQSTVKREATDHGEKRTVKTWIEITEVYDVPKPQKLTVKDIVAAVEQEQEDEHGSGSEWESDSSDSDSDSDPGEKAIKAKKASADTYDSSSSDNGDIESDSDSASDHGSVHDEDGYNATKESGAESLLRSLNRLGEDVGAENLTRLGGDFSALIAGLSGEGLLRNGTDGNQTIGW</sequence>
<evidence type="ECO:0000256" key="1">
    <source>
        <dbReference type="SAM" id="MobiDB-lite"/>
    </source>
</evidence>
<feature type="compositionally biased region" description="Basic and acidic residues" evidence="1">
    <location>
        <begin position="385"/>
        <end position="397"/>
    </location>
</feature>
<reference evidence="2" key="1">
    <citation type="submission" date="2022-10" db="EMBL/GenBank/DDBJ databases">
        <title>Culturing micro-colonial fungi from biological soil crusts in the Mojave desert and describing Neophaeococcomyces mojavensis, and introducing the new genera and species Taxawa tesnikishii.</title>
        <authorList>
            <person name="Kurbessoian T."/>
            <person name="Stajich J.E."/>
        </authorList>
    </citation>
    <scope>NUCLEOTIDE SEQUENCE</scope>
    <source>
        <strain evidence="2">TK_41</strain>
    </source>
</reference>
<feature type="region of interest" description="Disordered" evidence="1">
    <location>
        <begin position="385"/>
        <end position="431"/>
    </location>
</feature>
<feature type="compositionally biased region" description="Polar residues" evidence="1">
    <location>
        <begin position="401"/>
        <end position="413"/>
    </location>
</feature>
<feature type="compositionally biased region" description="Low complexity" evidence="1">
    <location>
        <begin position="612"/>
        <end position="621"/>
    </location>
</feature>
<organism evidence="2 3">
    <name type="scientific">Cladophialophora chaetospira</name>
    <dbReference type="NCBI Taxonomy" id="386627"/>
    <lineage>
        <taxon>Eukaryota</taxon>
        <taxon>Fungi</taxon>
        <taxon>Dikarya</taxon>
        <taxon>Ascomycota</taxon>
        <taxon>Pezizomycotina</taxon>
        <taxon>Eurotiomycetes</taxon>
        <taxon>Chaetothyriomycetidae</taxon>
        <taxon>Chaetothyriales</taxon>
        <taxon>Herpotrichiellaceae</taxon>
        <taxon>Cladophialophora</taxon>
    </lineage>
</organism>
<dbReference type="EMBL" id="JAPDRK010000016">
    <property type="protein sequence ID" value="KAJ9605530.1"/>
    <property type="molecule type" value="Genomic_DNA"/>
</dbReference>
<dbReference type="AlphaFoldDB" id="A0AA38X2I2"/>
<evidence type="ECO:0000313" key="3">
    <source>
        <dbReference type="Proteomes" id="UP001172673"/>
    </source>
</evidence>
<comment type="caution">
    <text evidence="2">The sequence shown here is derived from an EMBL/GenBank/DDBJ whole genome shotgun (WGS) entry which is preliminary data.</text>
</comment>
<evidence type="ECO:0000313" key="2">
    <source>
        <dbReference type="EMBL" id="KAJ9605530.1"/>
    </source>
</evidence>
<feature type="region of interest" description="Disordered" evidence="1">
    <location>
        <begin position="261"/>
        <end position="295"/>
    </location>
</feature>
<feature type="region of interest" description="Disordered" evidence="1">
    <location>
        <begin position="477"/>
        <end position="499"/>
    </location>
</feature>
<name>A0AA38X2I2_9EURO</name>
<feature type="region of interest" description="Disordered" evidence="1">
    <location>
        <begin position="205"/>
        <end position="249"/>
    </location>
</feature>
<accession>A0AA38X2I2</accession>
<proteinExistence type="predicted"/>
<keyword evidence="3" id="KW-1185">Reference proteome</keyword>
<feature type="compositionally biased region" description="Polar residues" evidence="1">
    <location>
        <begin position="261"/>
        <end position="281"/>
    </location>
</feature>
<feature type="compositionally biased region" description="Basic and acidic residues" evidence="1">
    <location>
        <begin position="632"/>
        <end position="642"/>
    </location>
</feature>
<feature type="compositionally biased region" description="Basic and acidic residues" evidence="1">
    <location>
        <begin position="484"/>
        <end position="499"/>
    </location>
</feature>
<feature type="region of interest" description="Disordered" evidence="1">
    <location>
        <begin position="123"/>
        <end position="148"/>
    </location>
</feature>